<evidence type="ECO:0000259" key="14">
    <source>
        <dbReference type="SMART" id="SM01390"/>
    </source>
</evidence>
<comment type="function">
    <text evidence="2 11">One of the primary rRNA binding proteins, it binds directly to 16S rRNA where it nucleates assembly of the body of the 30S subunit.</text>
</comment>
<evidence type="ECO:0000256" key="2">
    <source>
        <dbReference type="ARBA" id="ARBA00003866"/>
    </source>
</evidence>
<reference evidence="15" key="1">
    <citation type="submission" date="2017-12" db="EMBL/GenBank/DDBJ databases">
        <title>A whole chloroplast genome phylogeny of diploid species of Isoetes (Isoetaceae, Lycopodiophyta) in the southeastern United States.</title>
        <authorList>
            <person name="Schafran P.W."/>
            <person name="Zimmer E.A."/>
            <person name="Taylor W.C."/>
            <person name="Musselman L.J."/>
        </authorList>
    </citation>
    <scope>NUCLEOTIDE SEQUENCE</scope>
</reference>
<comment type="similarity">
    <text evidence="3 11">Belongs to the universal ribosomal protein uS4 family.</text>
</comment>
<dbReference type="GO" id="GO:0006412">
    <property type="term" value="P:translation"/>
    <property type="evidence" value="ECO:0007669"/>
    <property type="project" value="UniProtKB-UniRule"/>
</dbReference>
<evidence type="ECO:0000256" key="1">
    <source>
        <dbReference type="ARBA" id="ARBA00003004"/>
    </source>
</evidence>
<dbReference type="PANTHER" id="PTHR11831">
    <property type="entry name" value="30S 40S RIBOSOMAL PROTEIN"/>
    <property type="match status" value="1"/>
</dbReference>
<keyword evidence="7 11" id="KW-0689">Ribosomal protein</keyword>
<evidence type="ECO:0000256" key="9">
    <source>
        <dbReference type="ARBA" id="ARBA00025813"/>
    </source>
</evidence>
<dbReference type="GO" id="GO:0003735">
    <property type="term" value="F:structural constituent of ribosome"/>
    <property type="evidence" value="ECO:0007669"/>
    <property type="project" value="InterPro"/>
</dbReference>
<dbReference type="Pfam" id="PF00163">
    <property type="entry name" value="Ribosomal_S4"/>
    <property type="match status" value="1"/>
</dbReference>
<dbReference type="NCBIfam" id="TIGR01017">
    <property type="entry name" value="rpsD_bact"/>
    <property type="match status" value="1"/>
</dbReference>
<dbReference type="HAMAP" id="MF_01306_B">
    <property type="entry name" value="Ribosomal_uS4_B"/>
    <property type="match status" value="1"/>
</dbReference>
<dbReference type="InterPro" id="IPR001912">
    <property type="entry name" value="Ribosomal_uS4_N"/>
</dbReference>
<dbReference type="GO" id="GO:0042274">
    <property type="term" value="P:ribosomal small subunit biogenesis"/>
    <property type="evidence" value="ECO:0007669"/>
    <property type="project" value="TreeGrafter"/>
</dbReference>
<feature type="domain" description="Small ribosomal subunit protein uS4 N-terminal" evidence="14">
    <location>
        <begin position="3"/>
        <end position="89"/>
    </location>
</feature>
<organism evidence="15">
    <name type="scientific">Isoetes flaccida var. chapmanii</name>
    <dbReference type="NCBI Taxonomy" id="1930680"/>
    <lineage>
        <taxon>Eukaryota</taxon>
        <taxon>Viridiplantae</taxon>
        <taxon>Streptophyta</taxon>
        <taxon>Embryophyta</taxon>
        <taxon>Tracheophyta</taxon>
        <taxon>Lycopodiopsida</taxon>
        <taxon>Isoetales</taxon>
        <taxon>Isoetaceae</taxon>
        <taxon>Isoetes</taxon>
    </lineage>
</organism>
<dbReference type="SUPFAM" id="SSF55174">
    <property type="entry name" value="Alpha-L RNA-binding motif"/>
    <property type="match status" value="1"/>
</dbReference>
<dbReference type="SMART" id="SM01390">
    <property type="entry name" value="Ribosomal_S4"/>
    <property type="match status" value="1"/>
</dbReference>
<dbReference type="GO" id="GO:0015935">
    <property type="term" value="C:small ribosomal subunit"/>
    <property type="evidence" value="ECO:0007669"/>
    <property type="project" value="InterPro"/>
</dbReference>
<sequence>MSRYRGPRVKIIRRLGRLPGPTQKTHKKKPDFINRSTSSKKASKYRVRLEEKQKLRFHYGLTERQLLEYVRIARGAKGSTGQVSLQSLEMRSDNIILGLGMAPTIPGARQMVNHKHILVNSCTINIPSYRCKPKDIITMRNRPKSQAMITRNRDSSRKYKKPNHSTFHSSQNIGLVNQIIDREWIDSKIKELLVVEYHSRQA</sequence>
<keyword evidence="4 15" id="KW-0934">Plastid</keyword>
<dbReference type="FunFam" id="3.10.290.10:FF:000001">
    <property type="entry name" value="30S ribosomal protein S4"/>
    <property type="match status" value="1"/>
</dbReference>
<dbReference type="PANTHER" id="PTHR11831:SF4">
    <property type="entry name" value="SMALL RIBOSOMAL SUBUNIT PROTEIN US4M"/>
    <property type="match status" value="1"/>
</dbReference>
<keyword evidence="15" id="KW-0150">Chloroplast</keyword>
<feature type="domain" description="RNA-binding S4" evidence="13">
    <location>
        <begin position="90"/>
        <end position="154"/>
    </location>
</feature>
<dbReference type="SMART" id="SM00363">
    <property type="entry name" value="S4"/>
    <property type="match status" value="1"/>
</dbReference>
<comment type="function">
    <text evidence="1 11">With S5 and S12 plays an important role in translational accuracy.</text>
</comment>
<feature type="region of interest" description="Disordered" evidence="12">
    <location>
        <begin position="17"/>
        <end position="40"/>
    </location>
</feature>
<comment type="subcellular location">
    <subcellularLocation>
        <location evidence="11">Plastid</location>
        <location evidence="11">Chloroplast</location>
    </subcellularLocation>
</comment>
<dbReference type="InterPro" id="IPR005709">
    <property type="entry name" value="Ribosomal_uS4_bac-type"/>
</dbReference>
<dbReference type="GO" id="GO:0019843">
    <property type="term" value="F:rRNA binding"/>
    <property type="evidence" value="ECO:0007669"/>
    <property type="project" value="UniProtKB-UniRule"/>
</dbReference>
<gene>
    <name evidence="11 15" type="primary">rps4</name>
</gene>
<dbReference type="FunFam" id="1.10.1050.10:FF:000002">
    <property type="entry name" value="30S ribosomal protein S4, chloroplastic"/>
    <property type="match status" value="1"/>
</dbReference>
<dbReference type="CDD" id="cd00165">
    <property type="entry name" value="S4"/>
    <property type="match status" value="1"/>
</dbReference>
<name>A0A2S1JZ51_9TRAC</name>
<dbReference type="GO" id="GO:0009507">
    <property type="term" value="C:chloroplast"/>
    <property type="evidence" value="ECO:0007669"/>
    <property type="project" value="UniProtKB-SubCell"/>
</dbReference>
<evidence type="ECO:0000256" key="11">
    <source>
        <dbReference type="HAMAP-Rule" id="MF_01306"/>
    </source>
</evidence>
<proteinExistence type="inferred from homology"/>
<evidence type="ECO:0000256" key="3">
    <source>
        <dbReference type="ARBA" id="ARBA00007465"/>
    </source>
</evidence>
<dbReference type="PROSITE" id="PS50889">
    <property type="entry name" value="S4"/>
    <property type="match status" value="1"/>
</dbReference>
<evidence type="ECO:0000256" key="4">
    <source>
        <dbReference type="ARBA" id="ARBA00022640"/>
    </source>
</evidence>
<keyword evidence="8 11" id="KW-0687">Ribonucleoprotein</keyword>
<keyword evidence="6 11" id="KW-0694">RNA-binding</keyword>
<geneLocation type="chloroplast" evidence="15"/>
<dbReference type="Gene3D" id="1.10.1050.10">
    <property type="entry name" value="Ribosomal Protein S4 Delta 41, Chain A, domain 1"/>
    <property type="match status" value="1"/>
</dbReference>
<keyword evidence="5 11" id="KW-0699">rRNA-binding</keyword>
<dbReference type="EMBL" id="MG599108">
    <property type="protein sequence ID" value="AWF83687.1"/>
    <property type="molecule type" value="Genomic_DNA"/>
</dbReference>
<dbReference type="InterPro" id="IPR036986">
    <property type="entry name" value="S4_RNA-bd_sf"/>
</dbReference>
<protein>
    <recommendedName>
        <fullName evidence="10 11">Small ribosomal subunit protein uS4c</fullName>
    </recommendedName>
</protein>
<evidence type="ECO:0000313" key="15">
    <source>
        <dbReference type="EMBL" id="AWF83687.1"/>
    </source>
</evidence>
<accession>A0A2S1JZ51</accession>
<evidence type="ECO:0000256" key="10">
    <source>
        <dbReference type="ARBA" id="ARBA00035158"/>
    </source>
</evidence>
<evidence type="ECO:0000256" key="8">
    <source>
        <dbReference type="ARBA" id="ARBA00023274"/>
    </source>
</evidence>
<comment type="subunit">
    <text evidence="9 11">Part of the 30S ribosomal subunit. Contacts protein S5. The interaction surface between S4 and S5 is involved in control of translational fidelity.</text>
</comment>
<evidence type="ECO:0000256" key="5">
    <source>
        <dbReference type="ARBA" id="ARBA00022730"/>
    </source>
</evidence>
<evidence type="ECO:0000256" key="6">
    <source>
        <dbReference type="ARBA" id="ARBA00022884"/>
    </source>
</evidence>
<evidence type="ECO:0000259" key="13">
    <source>
        <dbReference type="SMART" id="SM00363"/>
    </source>
</evidence>
<dbReference type="AlphaFoldDB" id="A0A2S1JZ51"/>
<dbReference type="Gene3D" id="3.10.290.10">
    <property type="entry name" value="RNA-binding S4 domain"/>
    <property type="match status" value="1"/>
</dbReference>
<evidence type="ECO:0000256" key="12">
    <source>
        <dbReference type="SAM" id="MobiDB-lite"/>
    </source>
</evidence>
<feature type="region of interest" description="Disordered" evidence="12">
    <location>
        <begin position="147"/>
        <end position="167"/>
    </location>
</feature>
<dbReference type="InterPro" id="IPR002942">
    <property type="entry name" value="S4_RNA-bd"/>
</dbReference>
<dbReference type="Pfam" id="PF01479">
    <property type="entry name" value="S4"/>
    <property type="match status" value="1"/>
</dbReference>
<dbReference type="NCBIfam" id="NF003717">
    <property type="entry name" value="PRK05327.1"/>
    <property type="match status" value="1"/>
</dbReference>
<dbReference type="InterPro" id="IPR022801">
    <property type="entry name" value="Ribosomal_uS4"/>
</dbReference>
<evidence type="ECO:0000256" key="7">
    <source>
        <dbReference type="ARBA" id="ARBA00022980"/>
    </source>
</evidence>